<organism evidence="2 3">
    <name type="scientific">Coniochaeta hoffmannii</name>
    <dbReference type="NCBI Taxonomy" id="91930"/>
    <lineage>
        <taxon>Eukaryota</taxon>
        <taxon>Fungi</taxon>
        <taxon>Dikarya</taxon>
        <taxon>Ascomycota</taxon>
        <taxon>Pezizomycotina</taxon>
        <taxon>Sordariomycetes</taxon>
        <taxon>Sordariomycetidae</taxon>
        <taxon>Coniochaetales</taxon>
        <taxon>Coniochaetaceae</taxon>
        <taxon>Coniochaeta</taxon>
    </lineage>
</organism>
<dbReference type="Proteomes" id="UP001174691">
    <property type="component" value="Unassembled WGS sequence"/>
</dbReference>
<keyword evidence="3" id="KW-1185">Reference proteome</keyword>
<feature type="region of interest" description="Disordered" evidence="1">
    <location>
        <begin position="91"/>
        <end position="112"/>
    </location>
</feature>
<sequence>MSWNHAMTWQTAHSNILALPLYRPRKVASVADGGSSARNIDRQPTPDLPPRRQACSRQAIDTSRDGRAWGTMSENLAARLHKHTLARCSQPSAIVEDKSSRRSRGTYTEEEATPSYLQDTATILGLERSRGAFCRWAAPIKDACPNPAKILWDREIVHPTSATAPMASRLPTRTKVKDDGDESSPPPPPSRGGWGAHQLQTTTARRRGLMLHRPLRSAKAGMSLRQGSPRQRASLELRSL</sequence>
<comment type="caution">
    <text evidence="2">The sequence shown here is derived from an EMBL/GenBank/DDBJ whole genome shotgun (WGS) entry which is preliminary data.</text>
</comment>
<protein>
    <submittedName>
        <fullName evidence="2">Uncharacterized protein</fullName>
    </submittedName>
</protein>
<feature type="compositionally biased region" description="Basic residues" evidence="1">
    <location>
        <begin position="204"/>
        <end position="216"/>
    </location>
</feature>
<evidence type="ECO:0000313" key="3">
    <source>
        <dbReference type="Proteomes" id="UP001174691"/>
    </source>
</evidence>
<reference evidence="2" key="1">
    <citation type="submission" date="2022-07" db="EMBL/GenBank/DDBJ databases">
        <title>Fungi with potential for degradation of polypropylene.</title>
        <authorList>
            <person name="Gostincar C."/>
        </authorList>
    </citation>
    <scope>NUCLEOTIDE SEQUENCE</scope>
    <source>
        <strain evidence="2">EXF-13287</strain>
    </source>
</reference>
<feature type="region of interest" description="Disordered" evidence="1">
    <location>
        <begin position="162"/>
        <end position="240"/>
    </location>
</feature>
<gene>
    <name evidence="2" type="ORF">NKR19_g4866</name>
</gene>
<name>A0AA38VMG8_9PEZI</name>
<feature type="region of interest" description="Disordered" evidence="1">
    <location>
        <begin position="30"/>
        <end position="52"/>
    </location>
</feature>
<evidence type="ECO:0000256" key="1">
    <source>
        <dbReference type="SAM" id="MobiDB-lite"/>
    </source>
</evidence>
<accession>A0AA38VMG8</accession>
<dbReference type="EMBL" id="JANBVN010000063">
    <property type="protein sequence ID" value="KAJ9151529.1"/>
    <property type="molecule type" value="Genomic_DNA"/>
</dbReference>
<proteinExistence type="predicted"/>
<dbReference type="AlphaFoldDB" id="A0AA38VMG8"/>
<evidence type="ECO:0000313" key="2">
    <source>
        <dbReference type="EMBL" id="KAJ9151529.1"/>
    </source>
</evidence>